<protein>
    <recommendedName>
        <fullName evidence="2">Pectate lyase superfamily protein domain-containing protein</fullName>
    </recommendedName>
</protein>
<dbReference type="InterPro" id="IPR012334">
    <property type="entry name" value="Pectin_lyas_fold"/>
</dbReference>
<dbReference type="InterPro" id="IPR011050">
    <property type="entry name" value="Pectin_lyase_fold/virulence"/>
</dbReference>
<dbReference type="SUPFAM" id="SSF51126">
    <property type="entry name" value="Pectin lyase-like"/>
    <property type="match status" value="1"/>
</dbReference>
<dbReference type="Gene3D" id="2.160.20.10">
    <property type="entry name" value="Single-stranded right-handed beta-helix, Pectin lyase-like"/>
    <property type="match status" value="1"/>
</dbReference>
<organism evidence="1">
    <name type="scientific">marine sediment metagenome</name>
    <dbReference type="NCBI Taxonomy" id="412755"/>
    <lineage>
        <taxon>unclassified sequences</taxon>
        <taxon>metagenomes</taxon>
        <taxon>ecological metagenomes</taxon>
    </lineage>
</organism>
<comment type="caution">
    <text evidence="1">The sequence shown here is derived from an EMBL/GenBank/DDBJ whole genome shotgun (WGS) entry which is preliminary data.</text>
</comment>
<feature type="non-terminal residue" evidence="1">
    <location>
        <position position="1"/>
    </location>
</feature>
<sequence length="288" mass="32172">IEWIYPSGDITGVTDTVAIQNAFDTASSVGLGNSIILGEGIFYIRHTIRVTDFDGIFKGQGKGKTIIVNEHSDSNPFPADPYPDFFEFYLENIGTNPGAPASIEIADMTIQAIGTTELWDAYPWLYNCNKSFYTLISIERYFGEYFYNAKFNGIEMLGEYYINSWGQSVPNILEPIGLYSPVHALSGDISISDCYIANSFHPIAIYFLSNSQIDISHNIFENSLIRGALIVHCQYTNTKISHNIGINSGIIGTYGTQFTYSNNFLIEHNEATNPVDCWNAAIEIFDYT</sequence>
<evidence type="ECO:0000313" key="1">
    <source>
        <dbReference type="EMBL" id="GAG96294.1"/>
    </source>
</evidence>
<evidence type="ECO:0008006" key="2">
    <source>
        <dbReference type="Google" id="ProtNLM"/>
    </source>
</evidence>
<name>X1BK47_9ZZZZ</name>
<dbReference type="EMBL" id="BART01022432">
    <property type="protein sequence ID" value="GAG96294.1"/>
    <property type="molecule type" value="Genomic_DNA"/>
</dbReference>
<proteinExistence type="predicted"/>
<gene>
    <name evidence="1" type="ORF">S01H4_41063</name>
</gene>
<dbReference type="AlphaFoldDB" id="X1BK47"/>
<reference evidence="1" key="1">
    <citation type="journal article" date="2014" name="Front. Microbiol.">
        <title>High frequency of phylogenetically diverse reductive dehalogenase-homologous genes in deep subseafloor sedimentary metagenomes.</title>
        <authorList>
            <person name="Kawai M."/>
            <person name="Futagami T."/>
            <person name="Toyoda A."/>
            <person name="Takaki Y."/>
            <person name="Nishi S."/>
            <person name="Hori S."/>
            <person name="Arai W."/>
            <person name="Tsubouchi T."/>
            <person name="Morono Y."/>
            <person name="Uchiyama I."/>
            <person name="Ito T."/>
            <person name="Fujiyama A."/>
            <person name="Inagaki F."/>
            <person name="Takami H."/>
        </authorList>
    </citation>
    <scope>NUCLEOTIDE SEQUENCE</scope>
    <source>
        <strain evidence="1">Expedition CK06-06</strain>
    </source>
</reference>
<feature type="non-terminal residue" evidence="1">
    <location>
        <position position="288"/>
    </location>
</feature>
<accession>X1BK47</accession>